<name>A0ACC2NLW7_9HYME</name>
<accession>A0ACC2NLW7</accession>
<gene>
    <name evidence="1" type="ORF">QAD02_002476</name>
</gene>
<protein>
    <submittedName>
        <fullName evidence="1">Uncharacterized protein</fullName>
    </submittedName>
</protein>
<evidence type="ECO:0000313" key="2">
    <source>
        <dbReference type="Proteomes" id="UP001239111"/>
    </source>
</evidence>
<reference evidence="1" key="1">
    <citation type="submission" date="2023-04" db="EMBL/GenBank/DDBJ databases">
        <title>A chromosome-level genome assembly of the parasitoid wasp Eretmocerus hayati.</title>
        <authorList>
            <person name="Zhong Y."/>
            <person name="Liu S."/>
            <person name="Liu Y."/>
        </authorList>
    </citation>
    <scope>NUCLEOTIDE SEQUENCE</scope>
    <source>
        <strain evidence="1">ZJU_SS_LIU_2023</strain>
    </source>
</reference>
<dbReference type="Proteomes" id="UP001239111">
    <property type="component" value="Chromosome 3"/>
</dbReference>
<comment type="caution">
    <text evidence="1">The sequence shown here is derived from an EMBL/GenBank/DDBJ whole genome shotgun (WGS) entry which is preliminary data.</text>
</comment>
<sequence length="267" mass="31297">MIPAIVRAGFEDVGSPYTTTIDRSATRTREKEVDTTYKKKISYGKKEIYQRYIGSIHDRRRCFPQRLQFALLSILEIALYESNHLAMYSMYASTFHNTKFILCGMYPWMALEFFRLIEDSLPDHYHGIPPIQQFLSVVRFLADGAYQKDNANDWKHPMSQATFSQYLHIVIPAINALANQYIHFPQTREERETVQEGFEQRSGIPGINGAIECMLVNIFTPDEHEEQYFDRKNNHSLNAQMMRLISLRPGYELNIEFIWNCIFDKMP</sequence>
<evidence type="ECO:0000313" key="1">
    <source>
        <dbReference type="EMBL" id="KAJ8671217.1"/>
    </source>
</evidence>
<keyword evidence="2" id="KW-1185">Reference proteome</keyword>
<organism evidence="1 2">
    <name type="scientific">Eretmocerus hayati</name>
    <dbReference type="NCBI Taxonomy" id="131215"/>
    <lineage>
        <taxon>Eukaryota</taxon>
        <taxon>Metazoa</taxon>
        <taxon>Ecdysozoa</taxon>
        <taxon>Arthropoda</taxon>
        <taxon>Hexapoda</taxon>
        <taxon>Insecta</taxon>
        <taxon>Pterygota</taxon>
        <taxon>Neoptera</taxon>
        <taxon>Endopterygota</taxon>
        <taxon>Hymenoptera</taxon>
        <taxon>Apocrita</taxon>
        <taxon>Proctotrupomorpha</taxon>
        <taxon>Chalcidoidea</taxon>
        <taxon>Aphelinidae</taxon>
        <taxon>Aphelininae</taxon>
        <taxon>Eretmocerus</taxon>
    </lineage>
</organism>
<proteinExistence type="predicted"/>
<dbReference type="EMBL" id="CM056743">
    <property type="protein sequence ID" value="KAJ8671217.1"/>
    <property type="molecule type" value="Genomic_DNA"/>
</dbReference>